<dbReference type="OrthoDB" id="1201186at2"/>
<keyword evidence="2" id="KW-1185">Reference proteome</keyword>
<name>A0A1G5IIW5_9FLAO</name>
<dbReference type="RefSeq" id="WP_091143717.1">
    <property type="nucleotide sequence ID" value="NZ_FMVF01000010.1"/>
</dbReference>
<accession>A0A1G5IIW5</accession>
<evidence type="ECO:0000313" key="1">
    <source>
        <dbReference type="EMBL" id="SCY75992.1"/>
    </source>
</evidence>
<dbReference type="STRING" id="490189.SAMN02927903_02274"/>
<protein>
    <recommendedName>
        <fullName evidence="3">Ferredoxin subunit of nitrite reductase or a ring-hydroxylating dioxygenase</fullName>
    </recommendedName>
</protein>
<evidence type="ECO:0008006" key="3">
    <source>
        <dbReference type="Google" id="ProtNLM"/>
    </source>
</evidence>
<sequence length="142" mass="15600">MKKTISLWLLASVFLACDKDSNTRNVNPYLPEYSFSVSINTSLPQYSGLNSPINPVPVDIEGAGVSGLIVMKVSDTDYRAWEAACPNQYPTACSKMSIKNATTAQCSCENFEYNLLTGVGGGGYTMRPYRYEIQGSVVRIYN</sequence>
<dbReference type="EMBL" id="FMVF01000010">
    <property type="protein sequence ID" value="SCY75992.1"/>
    <property type="molecule type" value="Genomic_DNA"/>
</dbReference>
<proteinExistence type="predicted"/>
<reference evidence="1 2" key="1">
    <citation type="submission" date="2016-10" db="EMBL/GenBank/DDBJ databases">
        <authorList>
            <person name="de Groot N.N."/>
        </authorList>
    </citation>
    <scope>NUCLEOTIDE SEQUENCE [LARGE SCALE GENOMIC DNA]</scope>
    <source>
        <strain evidence="1 2">CGMCC 1.7031</strain>
    </source>
</reference>
<dbReference type="PROSITE" id="PS51257">
    <property type="entry name" value="PROKAR_LIPOPROTEIN"/>
    <property type="match status" value="1"/>
</dbReference>
<organism evidence="1 2">
    <name type="scientific">Flavobacterium caeni</name>
    <dbReference type="NCBI Taxonomy" id="490189"/>
    <lineage>
        <taxon>Bacteria</taxon>
        <taxon>Pseudomonadati</taxon>
        <taxon>Bacteroidota</taxon>
        <taxon>Flavobacteriia</taxon>
        <taxon>Flavobacteriales</taxon>
        <taxon>Flavobacteriaceae</taxon>
        <taxon>Flavobacterium</taxon>
    </lineage>
</organism>
<dbReference type="Proteomes" id="UP000199354">
    <property type="component" value="Unassembled WGS sequence"/>
</dbReference>
<dbReference type="AlphaFoldDB" id="A0A1G5IIW5"/>
<gene>
    <name evidence="1" type="ORF">SAMN02927903_02274</name>
</gene>
<evidence type="ECO:0000313" key="2">
    <source>
        <dbReference type="Proteomes" id="UP000199354"/>
    </source>
</evidence>